<dbReference type="InterPro" id="IPR015421">
    <property type="entry name" value="PyrdxlP-dep_Trfase_major"/>
</dbReference>
<evidence type="ECO:0000256" key="4">
    <source>
        <dbReference type="ARBA" id="ARBA00022576"/>
    </source>
</evidence>
<sequence length="395" mass="42168">MKTTAITTRLAGLGGAKWELHLKARDMIAAGADIVEMTIGEPDVPAPAALMDTAVSAMKAGRTGYSNGRGENNLRAALADRYTASIGRKFAPDNFLCFPGTQTALFTVMMGVAEAGDEVLVGDPLYATYEGVVQASGAEMVPVPLRPEHGFRMQATDLAERITPRSRAILLTSPHNPTGAILTASDIEAIGELAIKHDLWIISDEVYEHLVFDGSTFVSPLSNPTIADRVIAVSSISKSHAAPGFRSGWCVASTAFCDALLPVSETMLFGNQPFIADMTEQAVREGSSVAEGMRTRYASRAVKLSERLSQETGLTVHQPEAGMFAMINVACTGLDGQTYAEDLLENGGVAVMPGVSFGTTMTDWVRVALTIDDTQFDRAIQRIISHANTLQRNVA</sequence>
<evidence type="ECO:0000256" key="6">
    <source>
        <dbReference type="ARBA" id="ARBA00022898"/>
    </source>
</evidence>
<accession>A0A3T0N318</accession>
<organism evidence="9 10">
    <name type="scientific">Parasedimentitalea marina</name>
    <dbReference type="NCBI Taxonomy" id="2483033"/>
    <lineage>
        <taxon>Bacteria</taxon>
        <taxon>Pseudomonadati</taxon>
        <taxon>Pseudomonadota</taxon>
        <taxon>Alphaproteobacteria</taxon>
        <taxon>Rhodobacterales</taxon>
        <taxon>Paracoccaceae</taxon>
        <taxon>Parasedimentitalea</taxon>
    </lineage>
</organism>
<dbReference type="InterPro" id="IPR004839">
    <property type="entry name" value="Aminotransferase_I/II_large"/>
</dbReference>
<dbReference type="Gene3D" id="3.90.1150.10">
    <property type="entry name" value="Aspartate Aminotransferase, domain 1"/>
    <property type="match status" value="1"/>
</dbReference>
<evidence type="ECO:0000256" key="7">
    <source>
        <dbReference type="ARBA" id="ARBA00049185"/>
    </source>
</evidence>
<dbReference type="InterPro" id="IPR015422">
    <property type="entry name" value="PyrdxlP-dep_Trfase_small"/>
</dbReference>
<dbReference type="OrthoDB" id="9763453at2"/>
<evidence type="ECO:0000256" key="2">
    <source>
        <dbReference type="ARBA" id="ARBA00007441"/>
    </source>
</evidence>
<dbReference type="GO" id="GO:0004069">
    <property type="term" value="F:L-aspartate:2-oxoglutarate aminotransferase activity"/>
    <property type="evidence" value="ECO:0007669"/>
    <property type="project" value="UniProtKB-EC"/>
</dbReference>
<dbReference type="GO" id="GO:0006520">
    <property type="term" value="P:amino acid metabolic process"/>
    <property type="evidence" value="ECO:0007669"/>
    <property type="project" value="InterPro"/>
</dbReference>
<evidence type="ECO:0000256" key="5">
    <source>
        <dbReference type="ARBA" id="ARBA00022679"/>
    </source>
</evidence>
<dbReference type="KEGG" id="sedi:EBB79_11325"/>
<dbReference type="SUPFAM" id="SSF53383">
    <property type="entry name" value="PLP-dependent transferases"/>
    <property type="match status" value="1"/>
</dbReference>
<name>A0A3T0N318_9RHOB</name>
<dbReference type="EMBL" id="CP033219">
    <property type="protein sequence ID" value="AZV78410.1"/>
    <property type="molecule type" value="Genomic_DNA"/>
</dbReference>
<evidence type="ECO:0000313" key="10">
    <source>
        <dbReference type="Proteomes" id="UP000283063"/>
    </source>
</evidence>
<evidence type="ECO:0000256" key="1">
    <source>
        <dbReference type="ARBA" id="ARBA00001933"/>
    </source>
</evidence>
<dbReference type="GO" id="GO:0030170">
    <property type="term" value="F:pyridoxal phosphate binding"/>
    <property type="evidence" value="ECO:0007669"/>
    <property type="project" value="InterPro"/>
</dbReference>
<evidence type="ECO:0000256" key="3">
    <source>
        <dbReference type="ARBA" id="ARBA00012753"/>
    </source>
</evidence>
<reference evidence="9 10" key="1">
    <citation type="submission" date="2018-10" db="EMBL/GenBank/DDBJ databases">
        <title>Parasedimentitalea marina sp. nov., a psychrophilic bacterium isolated from deep seawater of the New Britain Trench.</title>
        <authorList>
            <person name="Cao J."/>
        </authorList>
    </citation>
    <scope>NUCLEOTIDE SEQUENCE [LARGE SCALE GENOMIC DNA]</scope>
    <source>
        <strain evidence="9 10">W43</strain>
    </source>
</reference>
<proteinExistence type="inferred from homology"/>
<comment type="similarity">
    <text evidence="2">Belongs to the class-I pyridoxal-phosphate-dependent aminotransferase family.</text>
</comment>
<dbReference type="Proteomes" id="UP000283063">
    <property type="component" value="Chromosome"/>
</dbReference>
<dbReference type="AlphaFoldDB" id="A0A3T0N318"/>
<feature type="domain" description="Aminotransferase class I/classII large" evidence="8">
    <location>
        <begin position="33"/>
        <end position="383"/>
    </location>
</feature>
<dbReference type="Gene3D" id="3.40.640.10">
    <property type="entry name" value="Type I PLP-dependent aspartate aminotransferase-like (Major domain)"/>
    <property type="match status" value="1"/>
</dbReference>
<dbReference type="InterPro" id="IPR015424">
    <property type="entry name" value="PyrdxlP-dep_Trfase"/>
</dbReference>
<dbReference type="PANTHER" id="PTHR46383:SF1">
    <property type="entry name" value="ASPARTATE AMINOTRANSFERASE"/>
    <property type="match status" value="1"/>
</dbReference>
<gene>
    <name evidence="9" type="ORF">EBB79_11325</name>
</gene>
<dbReference type="PANTHER" id="PTHR46383">
    <property type="entry name" value="ASPARTATE AMINOTRANSFERASE"/>
    <property type="match status" value="1"/>
</dbReference>
<evidence type="ECO:0000313" key="9">
    <source>
        <dbReference type="EMBL" id="AZV78410.1"/>
    </source>
</evidence>
<dbReference type="Pfam" id="PF00155">
    <property type="entry name" value="Aminotran_1_2"/>
    <property type="match status" value="1"/>
</dbReference>
<evidence type="ECO:0000259" key="8">
    <source>
        <dbReference type="Pfam" id="PF00155"/>
    </source>
</evidence>
<comment type="catalytic activity">
    <reaction evidence="7">
        <text>L-aspartate + 2-oxoglutarate = oxaloacetate + L-glutamate</text>
        <dbReference type="Rhea" id="RHEA:21824"/>
        <dbReference type="ChEBI" id="CHEBI:16452"/>
        <dbReference type="ChEBI" id="CHEBI:16810"/>
        <dbReference type="ChEBI" id="CHEBI:29985"/>
        <dbReference type="ChEBI" id="CHEBI:29991"/>
        <dbReference type="EC" id="2.6.1.1"/>
    </reaction>
</comment>
<protein>
    <recommendedName>
        <fullName evidence="3">aspartate transaminase</fullName>
        <ecNumber evidence="3">2.6.1.1</ecNumber>
    </recommendedName>
</protein>
<dbReference type="CDD" id="cd00609">
    <property type="entry name" value="AAT_like"/>
    <property type="match status" value="1"/>
</dbReference>
<comment type="cofactor">
    <cofactor evidence="1">
        <name>pyridoxal 5'-phosphate</name>
        <dbReference type="ChEBI" id="CHEBI:597326"/>
    </cofactor>
</comment>
<dbReference type="EC" id="2.6.1.1" evidence="3"/>
<keyword evidence="4 9" id="KW-0032">Aminotransferase</keyword>
<dbReference type="RefSeq" id="WP_127748971.1">
    <property type="nucleotide sequence ID" value="NZ_CP033219.1"/>
</dbReference>
<keyword evidence="6" id="KW-0663">Pyridoxal phosphate</keyword>
<dbReference type="InterPro" id="IPR050596">
    <property type="entry name" value="AspAT/PAT-like"/>
</dbReference>
<keyword evidence="5 9" id="KW-0808">Transferase</keyword>
<keyword evidence="10" id="KW-1185">Reference proteome</keyword>